<evidence type="ECO:0000256" key="1">
    <source>
        <dbReference type="ARBA" id="ARBA00022490"/>
    </source>
</evidence>
<dbReference type="RefSeq" id="WP_155109588.1">
    <property type="nucleotide sequence ID" value="NZ_WMJZ01000028.1"/>
</dbReference>
<dbReference type="Proteomes" id="UP000477739">
    <property type="component" value="Unassembled WGS sequence"/>
</dbReference>
<comment type="similarity">
    <text evidence="3">Belongs to the IraM/RssC family.</text>
</comment>
<sequence length="114" mass="12946">MEWKVVDTLISPSTGVSFSCICNIKNLTLTLWYQADIFLPPGSVIEPSDRGVLINKKLHPITVYNVTRFNRHLWQTLNDNNHCPGNAEIKPDYCDYPQQCMVAACPFGLSKKNF</sequence>
<evidence type="ECO:0000313" key="5">
    <source>
        <dbReference type="Proteomes" id="UP000477739"/>
    </source>
</evidence>
<dbReference type="InterPro" id="IPR044854">
    <property type="entry name" value="IraM/PmrD"/>
</dbReference>
<comment type="function">
    <text evidence="3">Involved in the stabilization of the sigma stress factor RpoS.</text>
</comment>
<protein>
    <recommendedName>
        <fullName evidence="3">Anti-adapter protein IraM</fullName>
    </recommendedName>
</protein>
<dbReference type="GO" id="GO:0009267">
    <property type="term" value="P:cellular response to starvation"/>
    <property type="evidence" value="ECO:0007669"/>
    <property type="project" value="UniProtKB-UniRule"/>
</dbReference>
<evidence type="ECO:0000313" key="4">
    <source>
        <dbReference type="EMBL" id="MTH48049.1"/>
    </source>
</evidence>
<dbReference type="PROSITE" id="PS51257">
    <property type="entry name" value="PROKAR_LIPOPROTEIN"/>
    <property type="match status" value="1"/>
</dbReference>
<proteinExistence type="inferred from homology"/>
<dbReference type="OrthoDB" id="6555626at2"/>
<comment type="caution">
    <text evidence="4">The sequence shown here is derived from an EMBL/GenBank/DDBJ whole genome shotgun (WGS) entry which is preliminary data.</text>
</comment>
<organism evidence="4 5">
    <name type="scientific">Intestinirhabdus alba</name>
    <dbReference type="NCBI Taxonomy" id="2899544"/>
    <lineage>
        <taxon>Bacteria</taxon>
        <taxon>Pseudomonadati</taxon>
        <taxon>Pseudomonadota</taxon>
        <taxon>Gammaproteobacteria</taxon>
        <taxon>Enterobacterales</taxon>
        <taxon>Enterobacteriaceae</taxon>
        <taxon>Intestinirhabdus</taxon>
    </lineage>
</organism>
<accession>A0A6L6ING8</accession>
<dbReference type="InterPro" id="IPR014448">
    <property type="entry name" value="Anti-adapter_IraM"/>
</dbReference>
<name>A0A6L6ING8_9ENTR</name>
<gene>
    <name evidence="3 4" type="primary">iraM</name>
    <name evidence="4" type="ORF">GJV78_17590</name>
</gene>
<evidence type="ECO:0000256" key="3">
    <source>
        <dbReference type="HAMAP-Rule" id="MF_01199"/>
    </source>
</evidence>
<dbReference type="NCBIfam" id="NF007393">
    <property type="entry name" value="PRK09919.1"/>
    <property type="match status" value="1"/>
</dbReference>
<dbReference type="AlphaFoldDB" id="A0A6L6ING8"/>
<reference evidence="4 5" key="1">
    <citation type="submission" date="2019-11" db="EMBL/GenBank/DDBJ databases">
        <title>Escherichia alba sp. nov. isolated from the gut of plastic-eating superworms Zophobas atratus.</title>
        <authorList>
            <person name="Yang Y."/>
        </authorList>
    </citation>
    <scope>NUCLEOTIDE SEQUENCE [LARGE SCALE GENOMIC DNA]</scope>
    <source>
        <strain evidence="5">BIT-B35</strain>
    </source>
</reference>
<keyword evidence="2 3" id="KW-0346">Stress response</keyword>
<dbReference type="GO" id="GO:0005737">
    <property type="term" value="C:cytoplasm"/>
    <property type="evidence" value="ECO:0007669"/>
    <property type="project" value="UniProtKB-SubCell"/>
</dbReference>
<dbReference type="Gene3D" id="2.40.50.650">
    <property type="match status" value="1"/>
</dbReference>
<comment type="subcellular location">
    <subcellularLocation>
        <location evidence="3">Cytoplasm</location>
    </subcellularLocation>
</comment>
<evidence type="ECO:0000256" key="2">
    <source>
        <dbReference type="ARBA" id="ARBA00023016"/>
    </source>
</evidence>
<dbReference type="Pfam" id="PF11183">
    <property type="entry name" value="PmrD"/>
    <property type="match status" value="1"/>
</dbReference>
<dbReference type="InterPro" id="IPR038679">
    <property type="entry name" value="PmrD_sf"/>
</dbReference>
<dbReference type="HAMAP" id="MF_01199">
    <property type="entry name" value="Anti_adapt_IraM"/>
    <property type="match status" value="1"/>
</dbReference>
<dbReference type="EMBL" id="WMJZ01000028">
    <property type="protein sequence ID" value="MTH48049.1"/>
    <property type="molecule type" value="Genomic_DNA"/>
</dbReference>
<keyword evidence="5" id="KW-1185">Reference proteome</keyword>
<keyword evidence="1 3" id="KW-0963">Cytoplasm</keyword>